<gene>
    <name evidence="3" type="ORF">N8I84_24765</name>
</gene>
<keyword evidence="2" id="KW-0472">Membrane</keyword>
<reference evidence="3" key="1">
    <citation type="submission" date="2022-10" db="EMBL/GenBank/DDBJ databases">
        <authorList>
            <person name="Mo P."/>
        </authorList>
    </citation>
    <scope>NUCLEOTIDE SEQUENCE</scope>
    <source>
        <strain evidence="3">HUAS 13-4</strain>
    </source>
</reference>
<sequence>MTTAHQLLAVDLKAWTPEDWSAAATVATAIFTIATVGIALAAALYAKQQVDLARQLREDQAQPFVVVDFADNPVWGKAIDFVVENMGQTLARNVKIKIDPPFQTTMDNSGHPLASSPLLTQAIPSMPPGKRITALFDIAHERYDAGLPTKYTATIEFEDAHGKRQEPLTYILDLSIRYDLLRMTEYRTHDAAKALREISATLKETGRDIRGEFRRRRESERNAAAAGGGDSPDSEGTATA</sequence>
<evidence type="ECO:0000256" key="1">
    <source>
        <dbReference type="SAM" id="MobiDB-lite"/>
    </source>
</evidence>
<proteinExistence type="predicted"/>
<keyword evidence="2" id="KW-0812">Transmembrane</keyword>
<evidence type="ECO:0000313" key="4">
    <source>
        <dbReference type="Proteomes" id="UP001061298"/>
    </source>
</evidence>
<feature type="region of interest" description="Disordered" evidence="1">
    <location>
        <begin position="206"/>
        <end position="240"/>
    </location>
</feature>
<dbReference type="EMBL" id="CP106793">
    <property type="protein sequence ID" value="UXY21543.1"/>
    <property type="molecule type" value="Genomic_DNA"/>
</dbReference>
<organism evidence="3 4">
    <name type="scientific">Streptomyces cynarae</name>
    <dbReference type="NCBI Taxonomy" id="2981134"/>
    <lineage>
        <taxon>Bacteria</taxon>
        <taxon>Bacillati</taxon>
        <taxon>Actinomycetota</taxon>
        <taxon>Actinomycetes</taxon>
        <taxon>Kitasatosporales</taxon>
        <taxon>Streptomycetaceae</taxon>
        <taxon>Streptomyces</taxon>
    </lineage>
</organism>
<accession>A0ABY6E583</accession>
<dbReference type="RefSeq" id="WP_263231589.1">
    <property type="nucleotide sequence ID" value="NZ_CP106793.1"/>
</dbReference>
<dbReference type="Proteomes" id="UP001061298">
    <property type="component" value="Chromosome"/>
</dbReference>
<evidence type="ECO:0000256" key="2">
    <source>
        <dbReference type="SAM" id="Phobius"/>
    </source>
</evidence>
<keyword evidence="2" id="KW-1133">Transmembrane helix</keyword>
<feature type="compositionally biased region" description="Basic and acidic residues" evidence="1">
    <location>
        <begin position="206"/>
        <end position="221"/>
    </location>
</feature>
<evidence type="ECO:0000313" key="3">
    <source>
        <dbReference type="EMBL" id="UXY21543.1"/>
    </source>
</evidence>
<feature type="transmembrane region" description="Helical" evidence="2">
    <location>
        <begin position="20"/>
        <end position="46"/>
    </location>
</feature>
<name>A0ABY6E583_9ACTN</name>
<keyword evidence="4" id="KW-1185">Reference proteome</keyword>
<protein>
    <submittedName>
        <fullName evidence="3">Uncharacterized protein</fullName>
    </submittedName>
</protein>